<dbReference type="Proteomes" id="UP000391919">
    <property type="component" value="Unassembled WGS sequence"/>
</dbReference>
<evidence type="ECO:0008006" key="6">
    <source>
        <dbReference type="Google" id="ProtNLM"/>
    </source>
</evidence>
<accession>A0A5J4JMS7</accession>
<reference evidence="4 5" key="1">
    <citation type="submission" date="2019-09" db="EMBL/GenBank/DDBJ databases">
        <title>Draft genome sequence of Bacillus sp. JC-7.</title>
        <authorList>
            <person name="Tanaka N."/>
            <person name="Shiwa Y."/>
            <person name="Fujita N."/>
            <person name="Tanasupawat S."/>
        </authorList>
    </citation>
    <scope>NUCLEOTIDE SEQUENCE [LARGE SCALE GENOMIC DNA]</scope>
    <source>
        <strain evidence="4 5">JC-7</strain>
    </source>
</reference>
<evidence type="ECO:0000313" key="5">
    <source>
        <dbReference type="Proteomes" id="UP000391919"/>
    </source>
</evidence>
<dbReference type="InterPro" id="IPR025948">
    <property type="entry name" value="HTH-like_dom"/>
</dbReference>
<organism evidence="4 5">
    <name type="scientific">Weizmannia acidilactici</name>
    <dbReference type="NCBI Taxonomy" id="2607726"/>
    <lineage>
        <taxon>Bacteria</taxon>
        <taxon>Bacillati</taxon>
        <taxon>Bacillota</taxon>
        <taxon>Bacilli</taxon>
        <taxon>Bacillales</taxon>
        <taxon>Bacillaceae</taxon>
        <taxon>Heyndrickxia</taxon>
    </lineage>
</organism>
<dbReference type="GO" id="GO:0015074">
    <property type="term" value="P:DNA integration"/>
    <property type="evidence" value="ECO:0007669"/>
    <property type="project" value="InterPro"/>
</dbReference>
<protein>
    <recommendedName>
        <fullName evidence="6">Transposase</fullName>
    </recommendedName>
</protein>
<evidence type="ECO:0000259" key="3">
    <source>
        <dbReference type="Pfam" id="PF13333"/>
    </source>
</evidence>
<dbReference type="InterPro" id="IPR001584">
    <property type="entry name" value="Integrase_cat-core"/>
</dbReference>
<comment type="function">
    <text evidence="1">Involved in the transposition of the insertion sequence.</text>
</comment>
<dbReference type="AlphaFoldDB" id="A0A5J4JMS7"/>
<evidence type="ECO:0000313" key="4">
    <source>
        <dbReference type="EMBL" id="GER71878.1"/>
    </source>
</evidence>
<evidence type="ECO:0000259" key="2">
    <source>
        <dbReference type="Pfam" id="PF13276"/>
    </source>
</evidence>
<comment type="caution">
    <text evidence="4">The sequence shown here is derived from an EMBL/GenBank/DDBJ whole genome shotgun (WGS) entry which is preliminary data.</text>
</comment>
<feature type="domain" description="Integrase catalytic" evidence="3">
    <location>
        <begin position="55"/>
        <end position="94"/>
    </location>
</feature>
<dbReference type="Pfam" id="PF13276">
    <property type="entry name" value="HTH_21"/>
    <property type="match status" value="1"/>
</dbReference>
<dbReference type="Pfam" id="PF13333">
    <property type="entry name" value="rve_2"/>
    <property type="match status" value="1"/>
</dbReference>
<evidence type="ECO:0000256" key="1">
    <source>
        <dbReference type="ARBA" id="ARBA00002286"/>
    </source>
</evidence>
<gene>
    <name evidence="4" type="ORF">BpJC7_31810</name>
</gene>
<sequence length="96" mass="11776">MKVLHEKVDGIYGYRRTALNINRKLGQLFNHKRIYRLMKVAGIQFVIRKKRKYLHKYQTFEELSLAIDEYVHFYNYERYQKRLNGLSLMEYRAKAV</sequence>
<name>A0A5J4JMS7_9BACI</name>
<dbReference type="EMBL" id="BKZQ01000084">
    <property type="protein sequence ID" value="GER71878.1"/>
    <property type="molecule type" value="Genomic_DNA"/>
</dbReference>
<keyword evidence="5" id="KW-1185">Reference proteome</keyword>
<feature type="domain" description="HTH-like" evidence="2">
    <location>
        <begin position="2"/>
        <end position="51"/>
    </location>
</feature>
<proteinExistence type="predicted"/>